<evidence type="ECO:0000256" key="2">
    <source>
        <dbReference type="ARBA" id="ARBA00011902"/>
    </source>
</evidence>
<comment type="subcellular location">
    <subcellularLocation>
        <location evidence="1">Cell membrane</location>
        <topology evidence="1">Single-pass type I membrane protein</topology>
    </subcellularLocation>
</comment>
<evidence type="ECO:0000256" key="5">
    <source>
        <dbReference type="ARBA" id="ARBA00022692"/>
    </source>
</evidence>
<evidence type="ECO:0000256" key="11">
    <source>
        <dbReference type="ARBA" id="ARBA00023136"/>
    </source>
</evidence>
<evidence type="ECO:0000256" key="14">
    <source>
        <dbReference type="ARBA" id="ARBA00023170"/>
    </source>
</evidence>
<feature type="domain" description="ALK/LTK-like glycine-rich" evidence="17">
    <location>
        <begin position="510"/>
        <end position="768"/>
    </location>
</feature>
<evidence type="ECO:0000256" key="1">
    <source>
        <dbReference type="ARBA" id="ARBA00004251"/>
    </source>
</evidence>
<keyword evidence="10" id="KW-1133">Transmembrane helix</keyword>
<dbReference type="Pfam" id="PF12810">
    <property type="entry name" value="ALK_LTK_GRD"/>
    <property type="match status" value="1"/>
</dbReference>
<evidence type="ECO:0000256" key="13">
    <source>
        <dbReference type="ARBA" id="ARBA00023157"/>
    </source>
</evidence>
<keyword evidence="12" id="KW-0829">Tyrosine-protein kinase</keyword>
<evidence type="ECO:0000256" key="4">
    <source>
        <dbReference type="ARBA" id="ARBA00022679"/>
    </source>
</evidence>
<keyword evidence="19" id="KW-1185">Reference proteome</keyword>
<reference evidence="18 19" key="1">
    <citation type="submission" date="2024-04" db="EMBL/GenBank/DDBJ databases">
        <title>Tritrichomonas musculus Genome.</title>
        <authorList>
            <person name="Alves-Ferreira E."/>
            <person name="Grigg M."/>
            <person name="Lorenzi H."/>
            <person name="Galac M."/>
        </authorList>
    </citation>
    <scope>NUCLEOTIDE SEQUENCE [LARGE SCALE GENOMIC DNA]</scope>
    <source>
        <strain evidence="18 19">EAF2021</strain>
    </source>
</reference>
<keyword evidence="9" id="KW-0067">ATP-binding</keyword>
<keyword evidence="6" id="KW-0732">Signal</keyword>
<dbReference type="EMBL" id="JAPFFF010000008">
    <property type="protein sequence ID" value="KAK8883699.1"/>
    <property type="molecule type" value="Genomic_DNA"/>
</dbReference>
<keyword evidence="5" id="KW-0812">Transmembrane</keyword>
<evidence type="ECO:0000259" key="17">
    <source>
        <dbReference type="Pfam" id="PF12810"/>
    </source>
</evidence>
<name>A0ABR2JXW8_9EUKA</name>
<evidence type="ECO:0000256" key="6">
    <source>
        <dbReference type="ARBA" id="ARBA00022729"/>
    </source>
</evidence>
<evidence type="ECO:0000313" key="19">
    <source>
        <dbReference type="Proteomes" id="UP001470230"/>
    </source>
</evidence>
<evidence type="ECO:0000256" key="7">
    <source>
        <dbReference type="ARBA" id="ARBA00022741"/>
    </source>
</evidence>
<dbReference type="EC" id="2.7.10.1" evidence="2"/>
<keyword evidence="7" id="KW-0547">Nucleotide-binding</keyword>
<keyword evidence="14" id="KW-0675">Receptor</keyword>
<organism evidence="18 19">
    <name type="scientific">Tritrichomonas musculus</name>
    <dbReference type="NCBI Taxonomy" id="1915356"/>
    <lineage>
        <taxon>Eukaryota</taxon>
        <taxon>Metamonada</taxon>
        <taxon>Parabasalia</taxon>
        <taxon>Tritrichomonadida</taxon>
        <taxon>Tritrichomonadidae</taxon>
        <taxon>Tritrichomonas</taxon>
    </lineage>
</organism>
<gene>
    <name evidence="18" type="ORF">M9Y10_042797</name>
</gene>
<comment type="caution">
    <text evidence="18">The sequence shown here is derived from an EMBL/GenBank/DDBJ whole genome shotgun (WGS) entry which is preliminary data.</text>
</comment>
<protein>
    <recommendedName>
        <fullName evidence="2">receptor protein-tyrosine kinase</fullName>
        <ecNumber evidence="2">2.7.10.1</ecNumber>
    </recommendedName>
</protein>
<feature type="region of interest" description="Disordered" evidence="16">
    <location>
        <begin position="648"/>
        <end position="671"/>
    </location>
</feature>
<keyword evidence="3" id="KW-1003">Cell membrane</keyword>
<keyword evidence="4" id="KW-0808">Transferase</keyword>
<evidence type="ECO:0000256" key="9">
    <source>
        <dbReference type="ARBA" id="ARBA00022840"/>
    </source>
</evidence>
<dbReference type="InterPro" id="IPR055163">
    <property type="entry name" value="ALK/LTK-like_GRD"/>
</dbReference>
<keyword evidence="15" id="KW-0325">Glycoprotein</keyword>
<evidence type="ECO:0000256" key="3">
    <source>
        <dbReference type="ARBA" id="ARBA00022475"/>
    </source>
</evidence>
<dbReference type="Proteomes" id="UP001470230">
    <property type="component" value="Unassembled WGS sequence"/>
</dbReference>
<evidence type="ECO:0000256" key="10">
    <source>
        <dbReference type="ARBA" id="ARBA00022989"/>
    </source>
</evidence>
<sequence length="770" mass="84852">MSNSSESRSQIKMPIRANKNFVYKGKKYPVDFRLIKINSNFFSKNRQQYKHNEDIKLQIDDYDITEDSIPVFIACCQNEPFEITESNVFSLRQLSIQYEVPELNRLATEYIMSNENNLLLQSLFFKLKNCQKEEAKIDLQQEEIQIASRFFEYIDNEQLFQLPIPVLYRILNSPQLNLNSMNQTNQGQIIEFLFKCLDHYKKDASVLFLNLDIENERIALFSKLLNEYSDIFDFSMMSPKFLLETSSQLLSELNKLKIIFSQKMNEIQSEFQKHKELINTIDPDEYQSIKNKVRQLETTISEQSKVIEKVKSRKVTKISIESDHEYVILNEIITLTAKIEPANAFEDGVEWTVIQKVDNSIEIQEKNEKLLKFKCLMLEKVLIEAKSIDGSEIKATKELNELLGIEINVQSDQSIKGSIKLNRFEDIETSMSKYLLNTDSSKELGANEYENSSFIDQNPKNFEFNVRGGTYYLHAIVVFKNHYMKEFVSSPVTSLGVEVLSFDYKGFVESVELEPGKYKLEVWGAQGGSYNTTYYGGYGGYSVGNISFTSRTTVYIAVGGTAQSITTGGYNGGGNGGNNYLNAYGGGGATHIGLKSGTLTDFSSDYSNSLLIVAGGGGGAVDGTRFKNSRWNSKGGCGGGFSGAKGSCEQESNRIGEGGTQNSGGKAGSSWNGSGSFGQGANCPNPFGNNSGAGGGGGFYGGGSGGNSGPGGGGSGYINTSKLTDACMYGYNVQTSSSTETKTVATANASSNAVSCHAKQGNGYAKISPL</sequence>
<keyword evidence="11" id="KW-0472">Membrane</keyword>
<evidence type="ECO:0000256" key="12">
    <source>
        <dbReference type="ARBA" id="ARBA00023137"/>
    </source>
</evidence>
<proteinExistence type="predicted"/>
<keyword evidence="8" id="KW-0418">Kinase</keyword>
<keyword evidence="13" id="KW-1015">Disulfide bond</keyword>
<evidence type="ECO:0000256" key="15">
    <source>
        <dbReference type="ARBA" id="ARBA00023180"/>
    </source>
</evidence>
<accession>A0ABR2JXW8</accession>
<feature type="compositionally biased region" description="Gly residues" evidence="16">
    <location>
        <begin position="656"/>
        <end position="667"/>
    </location>
</feature>
<evidence type="ECO:0000256" key="16">
    <source>
        <dbReference type="SAM" id="MobiDB-lite"/>
    </source>
</evidence>
<evidence type="ECO:0000313" key="18">
    <source>
        <dbReference type="EMBL" id="KAK8883699.1"/>
    </source>
</evidence>
<evidence type="ECO:0000256" key="8">
    <source>
        <dbReference type="ARBA" id="ARBA00022777"/>
    </source>
</evidence>